<dbReference type="Proteomes" id="UP001151081">
    <property type="component" value="Unassembled WGS sequence"/>
</dbReference>
<keyword evidence="1" id="KW-0812">Transmembrane</keyword>
<gene>
    <name evidence="2" type="ORF">KEG57_49985</name>
</gene>
<protein>
    <submittedName>
        <fullName evidence="2">Uncharacterized protein</fullName>
    </submittedName>
</protein>
<keyword evidence="3" id="KW-1185">Reference proteome</keyword>
<name>A0A9X3XIH6_9BACT</name>
<dbReference type="EMBL" id="JAGTJJ010000080">
    <property type="protein sequence ID" value="MDC3988696.1"/>
    <property type="molecule type" value="Genomic_DNA"/>
</dbReference>
<keyword evidence="1" id="KW-1133">Transmembrane helix</keyword>
<organism evidence="2 3">
    <name type="scientific">Polyangium jinanense</name>
    <dbReference type="NCBI Taxonomy" id="2829994"/>
    <lineage>
        <taxon>Bacteria</taxon>
        <taxon>Pseudomonadati</taxon>
        <taxon>Myxococcota</taxon>
        <taxon>Polyangia</taxon>
        <taxon>Polyangiales</taxon>
        <taxon>Polyangiaceae</taxon>
        <taxon>Polyangium</taxon>
    </lineage>
</organism>
<evidence type="ECO:0000313" key="3">
    <source>
        <dbReference type="Proteomes" id="UP001151081"/>
    </source>
</evidence>
<sequence>MGDGAGNPTPLPLPSELTKTYTSLASAMRDHLGLGLVVALFYLGLSLPLAHLLRSVEERLGSKVWRPASA</sequence>
<evidence type="ECO:0000313" key="2">
    <source>
        <dbReference type="EMBL" id="MDC3988696.1"/>
    </source>
</evidence>
<accession>A0A9X3XIH6</accession>
<dbReference type="RefSeq" id="WP_272459881.1">
    <property type="nucleotide sequence ID" value="NZ_JAGTJJ010000080.1"/>
</dbReference>
<proteinExistence type="predicted"/>
<evidence type="ECO:0000256" key="1">
    <source>
        <dbReference type="SAM" id="Phobius"/>
    </source>
</evidence>
<feature type="transmembrane region" description="Helical" evidence="1">
    <location>
        <begin position="32"/>
        <end position="53"/>
    </location>
</feature>
<comment type="caution">
    <text evidence="2">The sequence shown here is derived from an EMBL/GenBank/DDBJ whole genome shotgun (WGS) entry which is preliminary data.</text>
</comment>
<dbReference type="AlphaFoldDB" id="A0A9X3XIH6"/>
<keyword evidence="1" id="KW-0472">Membrane</keyword>
<reference evidence="2 3" key="1">
    <citation type="submission" date="2021-04" db="EMBL/GenBank/DDBJ databases">
        <title>Genome analysis of Polyangium sp.</title>
        <authorList>
            <person name="Li Y."/>
            <person name="Wang J."/>
        </authorList>
    </citation>
    <scope>NUCLEOTIDE SEQUENCE [LARGE SCALE GENOMIC DNA]</scope>
    <source>
        <strain evidence="2 3">SDU14</strain>
    </source>
</reference>